<comment type="caution">
    <text evidence="1">The sequence shown here is derived from an EMBL/GenBank/DDBJ whole genome shotgun (WGS) entry which is preliminary data.</text>
</comment>
<dbReference type="SUPFAM" id="SSF52540">
    <property type="entry name" value="P-loop containing nucleoside triphosphate hydrolases"/>
    <property type="match status" value="1"/>
</dbReference>
<evidence type="ECO:0000313" key="1">
    <source>
        <dbReference type="EMBL" id="MFC3935676.1"/>
    </source>
</evidence>
<dbReference type="EMBL" id="JBHSAJ010000037">
    <property type="protein sequence ID" value="MFC3935676.1"/>
    <property type="molecule type" value="Genomic_DNA"/>
</dbReference>
<evidence type="ECO:0000313" key="2">
    <source>
        <dbReference type="Proteomes" id="UP001595693"/>
    </source>
</evidence>
<organism evidence="1 2">
    <name type="scientific">Acidovorax facilis</name>
    <dbReference type="NCBI Taxonomy" id="12917"/>
    <lineage>
        <taxon>Bacteria</taxon>
        <taxon>Pseudomonadati</taxon>
        <taxon>Pseudomonadota</taxon>
        <taxon>Betaproteobacteria</taxon>
        <taxon>Burkholderiales</taxon>
        <taxon>Comamonadaceae</taxon>
        <taxon>Acidovorax</taxon>
    </lineage>
</organism>
<protein>
    <submittedName>
        <fullName evidence="1">AAA family ATPase</fullName>
    </submittedName>
</protein>
<proteinExistence type="predicted"/>
<keyword evidence="2" id="KW-1185">Reference proteome</keyword>
<dbReference type="RefSeq" id="WP_055396745.1">
    <property type="nucleotide sequence ID" value="NZ_JAMXAX010000009.1"/>
</dbReference>
<dbReference type="Proteomes" id="UP001595693">
    <property type="component" value="Unassembled WGS sequence"/>
</dbReference>
<name>A0ABV8DBI8_9BURK</name>
<sequence>MSIATLILGQSGTGKTTSLRNLDPAHTLLIQAVKKPLPFRSEGWGWFHKENKPHGNVFVSDNADQIIKMMKGTRRDVIVLDDFQYILANEFMRRVLDKETGNAAFAKYNEIAHNAWSILMAASQLPDHKRVYILGHTQEDENGRVKAKTIGKLLDEKITLEGLLTIVLRTTVINGQYLFTTKNNGLDTVKSPMGLFEADQIDNDLAAVDAAIFSYYGLQETV</sequence>
<dbReference type="InterPro" id="IPR027417">
    <property type="entry name" value="P-loop_NTPase"/>
</dbReference>
<accession>A0ABV8DBI8</accession>
<gene>
    <name evidence="1" type="ORF">ACFOW3_13725</name>
</gene>
<reference evidence="2" key="1">
    <citation type="journal article" date="2019" name="Int. J. Syst. Evol. Microbiol.">
        <title>The Global Catalogue of Microorganisms (GCM) 10K type strain sequencing project: providing services to taxonomists for standard genome sequencing and annotation.</title>
        <authorList>
            <consortium name="The Broad Institute Genomics Platform"/>
            <consortium name="The Broad Institute Genome Sequencing Center for Infectious Disease"/>
            <person name="Wu L."/>
            <person name="Ma J."/>
        </authorList>
    </citation>
    <scope>NUCLEOTIDE SEQUENCE [LARGE SCALE GENOMIC DNA]</scope>
    <source>
        <strain evidence="2">CCUG 2113</strain>
    </source>
</reference>